<dbReference type="AlphaFoldDB" id="F3KPG2"/>
<dbReference type="Pfam" id="PF04107">
    <property type="entry name" value="GCS2"/>
    <property type="match status" value="1"/>
</dbReference>
<organism evidence="5 6">
    <name type="scientific">Hylemonella gracilis ATCC 19624</name>
    <dbReference type="NCBI Taxonomy" id="887062"/>
    <lineage>
        <taxon>Bacteria</taxon>
        <taxon>Pseudomonadati</taxon>
        <taxon>Pseudomonadota</taxon>
        <taxon>Betaproteobacteria</taxon>
        <taxon>Burkholderiales</taxon>
        <taxon>Comamonadaceae</taxon>
        <taxon>Hylemonella</taxon>
    </lineage>
</organism>
<dbReference type="InterPro" id="IPR011793">
    <property type="entry name" value="YbdK"/>
</dbReference>
<comment type="caution">
    <text evidence="5">The sequence shown here is derived from an EMBL/GenBank/DDBJ whole genome shotgun (WGS) entry which is preliminary data.</text>
</comment>
<dbReference type="HAMAP" id="MF_01609">
    <property type="entry name" value="Glu_cys_ligase_2"/>
    <property type="match status" value="1"/>
</dbReference>
<dbReference type="InterPro" id="IPR050141">
    <property type="entry name" value="GCL_type2/YbdK_subfam"/>
</dbReference>
<comment type="catalytic activity">
    <reaction evidence="4">
        <text>L-cysteine + L-glutamate + ATP = gamma-L-glutamyl-L-cysteine + ADP + phosphate + H(+)</text>
        <dbReference type="Rhea" id="RHEA:13285"/>
        <dbReference type="ChEBI" id="CHEBI:15378"/>
        <dbReference type="ChEBI" id="CHEBI:29985"/>
        <dbReference type="ChEBI" id="CHEBI:30616"/>
        <dbReference type="ChEBI" id="CHEBI:35235"/>
        <dbReference type="ChEBI" id="CHEBI:43474"/>
        <dbReference type="ChEBI" id="CHEBI:58173"/>
        <dbReference type="ChEBI" id="CHEBI:456216"/>
        <dbReference type="EC" id="6.3.2.2"/>
    </reaction>
</comment>
<dbReference type="Gene3D" id="3.30.590.20">
    <property type="match status" value="1"/>
</dbReference>
<dbReference type="EC" id="6.3.2.2" evidence="4"/>
<evidence type="ECO:0000256" key="3">
    <source>
        <dbReference type="ARBA" id="ARBA00022840"/>
    </source>
</evidence>
<dbReference type="GO" id="GO:0004357">
    <property type="term" value="F:glutamate-cysteine ligase activity"/>
    <property type="evidence" value="ECO:0007669"/>
    <property type="project" value="UniProtKB-EC"/>
</dbReference>
<keyword evidence="1 4" id="KW-0436">Ligase</keyword>
<dbReference type="InterPro" id="IPR006336">
    <property type="entry name" value="GCS2"/>
</dbReference>
<keyword evidence="2 4" id="KW-0547">Nucleotide-binding</keyword>
<dbReference type="SUPFAM" id="SSF55931">
    <property type="entry name" value="Glutamine synthetase/guanido kinase"/>
    <property type="match status" value="1"/>
</dbReference>
<comment type="similarity">
    <text evidence="4">Belongs to the glutamate--cysteine ligase type 2 family. YbdK subfamily.</text>
</comment>
<dbReference type="NCBIfam" id="TIGR02050">
    <property type="entry name" value="gshA_cyan_rel"/>
    <property type="match status" value="1"/>
</dbReference>
<comment type="function">
    <text evidence="4">ATP-dependent carboxylate-amine ligase which exhibits weak glutamate--cysteine ligase activity.</text>
</comment>
<keyword evidence="3 4" id="KW-0067">ATP-binding</keyword>
<dbReference type="STRING" id="887062.HGR_01597"/>
<dbReference type="eggNOG" id="COG2170">
    <property type="taxonomic scope" value="Bacteria"/>
</dbReference>
<reference evidence="5 6" key="1">
    <citation type="journal article" date="2011" name="EMBO J.">
        <title>Structural diversity of bacterial flagellar motors.</title>
        <authorList>
            <person name="Chen S."/>
            <person name="Beeby M."/>
            <person name="Murphy G.E."/>
            <person name="Leadbetter J.R."/>
            <person name="Hendrixson D.R."/>
            <person name="Briegel A."/>
            <person name="Li Z."/>
            <person name="Shi J."/>
            <person name="Tocheva E.I."/>
            <person name="Muller A."/>
            <person name="Dobro M.J."/>
            <person name="Jensen G.J."/>
        </authorList>
    </citation>
    <scope>NUCLEOTIDE SEQUENCE [LARGE SCALE GENOMIC DNA]</scope>
    <source>
        <strain evidence="5 6">ATCC 19624</strain>
    </source>
</reference>
<dbReference type="RefSeq" id="WP_006296289.1">
    <property type="nucleotide sequence ID" value="NZ_AEGR01000018.1"/>
</dbReference>
<keyword evidence="6" id="KW-1185">Reference proteome</keyword>
<protein>
    <recommendedName>
        <fullName evidence="4">Putative glutamate--cysteine ligase 2</fullName>
        <ecNumber evidence="4">6.3.2.2</ecNumber>
    </recommendedName>
    <alternativeName>
        <fullName evidence="4">Gamma-glutamylcysteine synthetase 2</fullName>
        <shortName evidence="4">GCS 2</shortName>
        <shortName evidence="4">Gamma-GCS 2</shortName>
    </alternativeName>
</protein>
<dbReference type="NCBIfam" id="NF010040">
    <property type="entry name" value="PRK13516.1"/>
    <property type="match status" value="1"/>
</dbReference>
<dbReference type="OrthoDB" id="9769628at2"/>
<evidence type="ECO:0000256" key="4">
    <source>
        <dbReference type="HAMAP-Rule" id="MF_01609"/>
    </source>
</evidence>
<evidence type="ECO:0000256" key="1">
    <source>
        <dbReference type="ARBA" id="ARBA00022598"/>
    </source>
</evidence>
<dbReference type="InterPro" id="IPR014746">
    <property type="entry name" value="Gln_synth/guanido_kin_cat_dom"/>
</dbReference>
<sequence length="381" mass="43005">MALEAFHPSEPLTLGVELELQLVNTHDYDLAPYADDMLRLMGKHELPGSVVPEITSSMIEISTGVCRSPRQVKEELGQIRDALVRSADKLNIAVVGGGTHPFQQWHERRIYDKPRFKEISALYGYLSKQFTIFGQHVHVGCPDADSALLMLHRMSRYIPHFIALSASSPFVQGHDTAFDSARLNSVYAFPLSGRAPFVLRWNEFGQFFEKMTRTGVVNSMKDFYWDIRPKPEFGTIEIRVFDTPLTIERAAALAAYVQALAAWFLADAPFMPAEDDYLVYNYNRFQACRFGLDAIYVDPSSGEHLALREHLLKTLEQVGRHAQSPGAESALKLLRESVLQGQNDARWLREVQGREQFLAEVSRQASLRFRIDSQPEASAAA</sequence>
<dbReference type="PANTHER" id="PTHR36510">
    <property type="entry name" value="GLUTAMATE--CYSTEINE LIGASE 2-RELATED"/>
    <property type="match status" value="1"/>
</dbReference>
<proteinExistence type="inferred from homology"/>
<accession>F3KPG2</accession>
<dbReference type="EMBL" id="AEGR01000018">
    <property type="protein sequence ID" value="EGI78403.1"/>
    <property type="molecule type" value="Genomic_DNA"/>
</dbReference>
<evidence type="ECO:0000256" key="2">
    <source>
        <dbReference type="ARBA" id="ARBA00022741"/>
    </source>
</evidence>
<evidence type="ECO:0000313" key="6">
    <source>
        <dbReference type="Proteomes" id="UP000016368"/>
    </source>
</evidence>
<dbReference type="GO" id="GO:0042398">
    <property type="term" value="P:modified amino acid biosynthetic process"/>
    <property type="evidence" value="ECO:0007669"/>
    <property type="project" value="InterPro"/>
</dbReference>
<gene>
    <name evidence="5" type="ORF">HGR_01597</name>
</gene>
<name>F3KPG2_9BURK</name>
<evidence type="ECO:0000313" key="5">
    <source>
        <dbReference type="EMBL" id="EGI78403.1"/>
    </source>
</evidence>
<dbReference type="PANTHER" id="PTHR36510:SF1">
    <property type="entry name" value="GLUTAMATE--CYSTEINE LIGASE 2-RELATED"/>
    <property type="match status" value="1"/>
</dbReference>
<dbReference type="Proteomes" id="UP000016368">
    <property type="component" value="Unassembled WGS sequence"/>
</dbReference>
<dbReference type="GO" id="GO:0005524">
    <property type="term" value="F:ATP binding"/>
    <property type="evidence" value="ECO:0007669"/>
    <property type="project" value="UniProtKB-KW"/>
</dbReference>